<name>W7IQX7_9PSEU</name>
<dbReference type="Proteomes" id="UP000019277">
    <property type="component" value="Unassembled WGS sequence"/>
</dbReference>
<dbReference type="EMBL" id="AYXG01000224">
    <property type="protein sequence ID" value="EWC58971.1"/>
    <property type="molecule type" value="Genomic_DNA"/>
</dbReference>
<protein>
    <submittedName>
        <fullName evidence="1">Uncharacterized protein</fullName>
    </submittedName>
</protein>
<proteinExistence type="predicted"/>
<comment type="caution">
    <text evidence="1">The sequence shown here is derived from an EMBL/GenBank/DDBJ whole genome shotgun (WGS) entry which is preliminary data.</text>
</comment>
<dbReference type="STRING" id="909613.UO65_5767"/>
<keyword evidence="2" id="KW-1185">Reference proteome</keyword>
<accession>W7IQX7</accession>
<evidence type="ECO:0000313" key="2">
    <source>
        <dbReference type="Proteomes" id="UP000019277"/>
    </source>
</evidence>
<evidence type="ECO:0000313" key="1">
    <source>
        <dbReference type="EMBL" id="EWC58971.1"/>
    </source>
</evidence>
<organism evidence="1 2">
    <name type="scientific">Actinokineospora spheciospongiae</name>
    <dbReference type="NCBI Taxonomy" id="909613"/>
    <lineage>
        <taxon>Bacteria</taxon>
        <taxon>Bacillati</taxon>
        <taxon>Actinomycetota</taxon>
        <taxon>Actinomycetes</taxon>
        <taxon>Pseudonocardiales</taxon>
        <taxon>Pseudonocardiaceae</taxon>
        <taxon>Actinokineospora</taxon>
    </lineage>
</organism>
<gene>
    <name evidence="1" type="ORF">UO65_5767</name>
</gene>
<sequence length="100" mass="9624">MTGVDYNLQAIEQCRAAVAGQAGPIAAAGDGLPLDADAGAFGRLPASAALADAVRALATAAGTELDRAGALLGGVDRALDSIGTSVAGTERAATQSLTTA</sequence>
<dbReference type="eggNOG" id="ENOG5031X5I">
    <property type="taxonomic scope" value="Bacteria"/>
</dbReference>
<reference evidence="1 2" key="1">
    <citation type="journal article" date="2014" name="Genome Announc.">
        <title>Draft Genome Sequence of the Antitrypanosomally Active Sponge-Associated Bacterium Actinokineospora sp. Strain EG49.</title>
        <authorList>
            <person name="Harjes J."/>
            <person name="Ryu T."/>
            <person name="Abdelmohsen U.R."/>
            <person name="Moitinho-Silva L."/>
            <person name="Horn H."/>
            <person name="Ravasi T."/>
            <person name="Hentschel U."/>
        </authorList>
    </citation>
    <scope>NUCLEOTIDE SEQUENCE [LARGE SCALE GENOMIC DNA]</scope>
    <source>
        <strain evidence="1 2">EG49</strain>
    </source>
</reference>
<dbReference type="AlphaFoldDB" id="W7IQX7"/>